<gene>
    <name evidence="2" type="ORF">B0H16DRAFT_283205</name>
</gene>
<keyword evidence="3" id="KW-1185">Reference proteome</keyword>
<comment type="caution">
    <text evidence="2">The sequence shown here is derived from an EMBL/GenBank/DDBJ whole genome shotgun (WGS) entry which is preliminary data.</text>
</comment>
<dbReference type="AlphaFoldDB" id="A0AAD7HQA1"/>
<proteinExistence type="predicted"/>
<evidence type="ECO:0000313" key="2">
    <source>
        <dbReference type="EMBL" id="KAJ7725389.1"/>
    </source>
</evidence>
<sequence length="185" mass="20217">MLGQQIAPWPMTLRKASPPPAAASPSDATFKRMHRRMTPTPEPDPEPVFHPLRLRPILSVATNASALPPLSSDDHVLTDMRAPSSLTFRSCSSSVSVDDAEAQRAQGLSPVFTRDTHETGRPFLMKHGPSTLIDRWLDYAAMSSLMLPVITMYATHNTVPQRDASTMIASPFAHSSSAVYLMIGH</sequence>
<organism evidence="2 3">
    <name type="scientific">Mycena metata</name>
    <dbReference type="NCBI Taxonomy" id="1033252"/>
    <lineage>
        <taxon>Eukaryota</taxon>
        <taxon>Fungi</taxon>
        <taxon>Dikarya</taxon>
        <taxon>Basidiomycota</taxon>
        <taxon>Agaricomycotina</taxon>
        <taxon>Agaricomycetes</taxon>
        <taxon>Agaricomycetidae</taxon>
        <taxon>Agaricales</taxon>
        <taxon>Marasmiineae</taxon>
        <taxon>Mycenaceae</taxon>
        <taxon>Mycena</taxon>
    </lineage>
</organism>
<evidence type="ECO:0000256" key="1">
    <source>
        <dbReference type="SAM" id="MobiDB-lite"/>
    </source>
</evidence>
<dbReference type="Proteomes" id="UP001215598">
    <property type="component" value="Unassembled WGS sequence"/>
</dbReference>
<reference evidence="2" key="1">
    <citation type="submission" date="2023-03" db="EMBL/GenBank/DDBJ databases">
        <title>Massive genome expansion in bonnet fungi (Mycena s.s.) driven by repeated elements and novel gene families across ecological guilds.</title>
        <authorList>
            <consortium name="Lawrence Berkeley National Laboratory"/>
            <person name="Harder C.B."/>
            <person name="Miyauchi S."/>
            <person name="Viragh M."/>
            <person name="Kuo A."/>
            <person name="Thoen E."/>
            <person name="Andreopoulos B."/>
            <person name="Lu D."/>
            <person name="Skrede I."/>
            <person name="Drula E."/>
            <person name="Henrissat B."/>
            <person name="Morin E."/>
            <person name="Kohler A."/>
            <person name="Barry K."/>
            <person name="LaButti K."/>
            <person name="Morin E."/>
            <person name="Salamov A."/>
            <person name="Lipzen A."/>
            <person name="Mereny Z."/>
            <person name="Hegedus B."/>
            <person name="Baldrian P."/>
            <person name="Stursova M."/>
            <person name="Weitz H."/>
            <person name="Taylor A."/>
            <person name="Grigoriev I.V."/>
            <person name="Nagy L.G."/>
            <person name="Martin F."/>
            <person name="Kauserud H."/>
        </authorList>
    </citation>
    <scope>NUCLEOTIDE SEQUENCE</scope>
    <source>
        <strain evidence="2">CBHHK182m</strain>
    </source>
</reference>
<accession>A0AAD7HQA1</accession>
<evidence type="ECO:0000313" key="3">
    <source>
        <dbReference type="Proteomes" id="UP001215598"/>
    </source>
</evidence>
<feature type="region of interest" description="Disordered" evidence="1">
    <location>
        <begin position="1"/>
        <end position="28"/>
    </location>
</feature>
<protein>
    <submittedName>
        <fullName evidence="2">Uncharacterized protein</fullName>
    </submittedName>
</protein>
<name>A0AAD7HQA1_9AGAR</name>
<dbReference type="EMBL" id="JARKIB010000195">
    <property type="protein sequence ID" value="KAJ7725389.1"/>
    <property type="molecule type" value="Genomic_DNA"/>
</dbReference>